<evidence type="ECO:0000313" key="11">
    <source>
        <dbReference type="EMBL" id="CRL41878.1"/>
    </source>
</evidence>
<feature type="domain" description="DUS-like FMN-binding" evidence="10">
    <location>
        <begin position="5"/>
        <end position="247"/>
    </location>
</feature>
<dbReference type="AlphaFoldDB" id="A0A0M6WWT1"/>
<dbReference type="PIRSF" id="PIRSF006621">
    <property type="entry name" value="Dus"/>
    <property type="match status" value="1"/>
</dbReference>
<sequence>MKFFLAPMQGLTGYTVRNAFHHHFDYIDKYYTPFIPAAKRMNAKIKRDIDPVNNDGITLIPQAMSIVADEVIDLHRQLVPYGYDEINVNLGCPSGTVVSKKRGSGILAYPDMLDSFLDELYTKADFPVSIKTRVGFNDDELWPKLIEIYSKYPISELTVHPRVQKDFYKNTPRMDDFALAMQKINPDKTILCYNGDITDTNSFNALTDCFPDIDEIMIGRGLFANPALIAELKGISMDKAELRERLKNWHDEILSGYLSIFSGEKDAIFRMKEIWAYMHELFSDSEKLWKKIKNARRLMTISQSFEWHLMLFKI</sequence>
<protein>
    <recommendedName>
        <fullName evidence="7">tRNA-dihydrouridine synthase</fullName>
        <ecNumber evidence="7">1.3.1.-</ecNumber>
    </recommendedName>
</protein>
<evidence type="ECO:0000256" key="9">
    <source>
        <dbReference type="PIRSR" id="PIRSR006621-2"/>
    </source>
</evidence>
<evidence type="ECO:0000256" key="7">
    <source>
        <dbReference type="PIRNR" id="PIRNR006621"/>
    </source>
</evidence>
<dbReference type="SUPFAM" id="SSF51395">
    <property type="entry name" value="FMN-linked oxidoreductases"/>
    <property type="match status" value="1"/>
</dbReference>
<reference evidence="12" key="1">
    <citation type="submission" date="2015-05" db="EMBL/GenBank/DDBJ databases">
        <authorList>
            <consortium name="Pathogen Informatics"/>
        </authorList>
    </citation>
    <scope>NUCLEOTIDE SEQUENCE [LARGE SCALE GENOMIC DNA]</scope>
    <source>
        <strain evidence="12">T1-815</strain>
    </source>
</reference>
<dbReference type="Pfam" id="PF01207">
    <property type="entry name" value="Dus"/>
    <property type="match status" value="1"/>
</dbReference>
<feature type="active site" description="Proton donor" evidence="8">
    <location>
        <position position="92"/>
    </location>
</feature>
<dbReference type="InterPro" id="IPR035587">
    <property type="entry name" value="DUS-like_FMN-bd"/>
</dbReference>
<feature type="binding site" evidence="9">
    <location>
        <begin position="219"/>
        <end position="220"/>
    </location>
    <ligand>
        <name>FMN</name>
        <dbReference type="ChEBI" id="CHEBI:58210"/>
    </ligand>
</feature>
<comment type="cofactor">
    <cofactor evidence="1 7 9">
        <name>FMN</name>
        <dbReference type="ChEBI" id="CHEBI:58210"/>
    </cofactor>
</comment>
<dbReference type="EMBL" id="CVRQ01000056">
    <property type="protein sequence ID" value="CRL41878.1"/>
    <property type="molecule type" value="Genomic_DNA"/>
</dbReference>
<dbReference type="InterPro" id="IPR013785">
    <property type="entry name" value="Aldolase_TIM"/>
</dbReference>
<evidence type="ECO:0000313" key="12">
    <source>
        <dbReference type="Proteomes" id="UP000049472"/>
    </source>
</evidence>
<dbReference type="PANTHER" id="PTHR45846">
    <property type="entry name" value="TRNA-DIHYDROURIDINE(47) SYNTHASE [NAD(P)(+)]-LIKE"/>
    <property type="match status" value="1"/>
</dbReference>
<comment type="similarity">
    <text evidence="7">Belongs to the dus family.</text>
</comment>
<keyword evidence="3 7" id="KW-0288">FMN</keyword>
<dbReference type="PROSITE" id="PS01136">
    <property type="entry name" value="UPF0034"/>
    <property type="match status" value="1"/>
</dbReference>
<comment type="function">
    <text evidence="7">Catalyzes the synthesis of 5,6-dihydrouridine (D), a modified base found in the D-loop of most tRNAs, via the reduction of the C5-C6 double bond in target uridines.</text>
</comment>
<accession>A0A0M6WWT1</accession>
<dbReference type="CDD" id="cd02801">
    <property type="entry name" value="DUS_like_FMN"/>
    <property type="match status" value="1"/>
</dbReference>
<dbReference type="InterPro" id="IPR001269">
    <property type="entry name" value="DUS_fam"/>
</dbReference>
<gene>
    <name evidence="11" type="ORF">T1815_28221</name>
</gene>
<evidence type="ECO:0000256" key="6">
    <source>
        <dbReference type="ARBA" id="ARBA00023002"/>
    </source>
</evidence>
<dbReference type="GO" id="GO:0050660">
    <property type="term" value="F:flavin adenine dinucleotide binding"/>
    <property type="evidence" value="ECO:0007669"/>
    <property type="project" value="InterPro"/>
</dbReference>
<feature type="binding site" evidence="9">
    <location>
        <position position="62"/>
    </location>
    <ligand>
        <name>FMN</name>
        <dbReference type="ChEBI" id="CHEBI:58210"/>
    </ligand>
</feature>
<keyword evidence="5" id="KW-0521">NADP</keyword>
<feature type="binding site" evidence="9">
    <location>
        <position position="160"/>
    </location>
    <ligand>
        <name>FMN</name>
        <dbReference type="ChEBI" id="CHEBI:58210"/>
    </ligand>
</feature>
<keyword evidence="9" id="KW-0547">Nucleotide-binding</keyword>
<keyword evidence="4 7" id="KW-0819">tRNA processing</keyword>
<organism evidence="11 12">
    <name type="scientific">Agathobacter rectalis</name>
    <dbReference type="NCBI Taxonomy" id="39491"/>
    <lineage>
        <taxon>Bacteria</taxon>
        <taxon>Bacillati</taxon>
        <taxon>Bacillota</taxon>
        <taxon>Clostridia</taxon>
        <taxon>Lachnospirales</taxon>
        <taxon>Lachnospiraceae</taxon>
        <taxon>Agathobacter</taxon>
    </lineage>
</organism>
<evidence type="ECO:0000256" key="8">
    <source>
        <dbReference type="PIRSR" id="PIRSR006621-1"/>
    </source>
</evidence>
<evidence type="ECO:0000256" key="5">
    <source>
        <dbReference type="ARBA" id="ARBA00022857"/>
    </source>
</evidence>
<keyword evidence="2 7" id="KW-0285">Flavoprotein</keyword>
<feature type="binding site" evidence="9">
    <location>
        <position position="131"/>
    </location>
    <ligand>
        <name>FMN</name>
        <dbReference type="ChEBI" id="CHEBI:58210"/>
    </ligand>
</feature>
<evidence type="ECO:0000256" key="4">
    <source>
        <dbReference type="ARBA" id="ARBA00022694"/>
    </source>
</evidence>
<keyword evidence="6 7" id="KW-0560">Oxidoreductase</keyword>
<dbReference type="Proteomes" id="UP000049472">
    <property type="component" value="Unassembled WGS sequence"/>
</dbReference>
<dbReference type="EC" id="1.3.1.-" evidence="7"/>
<proteinExistence type="inferred from homology"/>
<evidence type="ECO:0000259" key="10">
    <source>
        <dbReference type="Pfam" id="PF01207"/>
    </source>
</evidence>
<evidence type="ECO:0000256" key="2">
    <source>
        <dbReference type="ARBA" id="ARBA00022630"/>
    </source>
</evidence>
<evidence type="ECO:0000256" key="1">
    <source>
        <dbReference type="ARBA" id="ARBA00001917"/>
    </source>
</evidence>
<evidence type="ECO:0000256" key="3">
    <source>
        <dbReference type="ARBA" id="ARBA00022643"/>
    </source>
</evidence>
<dbReference type="PANTHER" id="PTHR45846:SF1">
    <property type="entry name" value="TRNA-DIHYDROURIDINE(47) SYNTHASE [NAD(P)(+)]-LIKE"/>
    <property type="match status" value="1"/>
</dbReference>
<dbReference type="RefSeq" id="WP_155514887.1">
    <property type="nucleotide sequence ID" value="NZ_CVRQ01000056.1"/>
</dbReference>
<dbReference type="GO" id="GO:0017150">
    <property type="term" value="F:tRNA dihydrouridine synthase activity"/>
    <property type="evidence" value="ECO:0007669"/>
    <property type="project" value="InterPro"/>
</dbReference>
<keyword evidence="12" id="KW-1185">Reference proteome</keyword>
<dbReference type="GO" id="GO:0003723">
    <property type="term" value="F:RNA binding"/>
    <property type="evidence" value="ECO:0007669"/>
    <property type="project" value="TreeGrafter"/>
</dbReference>
<name>A0A0M6WWT1_9FIRM</name>
<dbReference type="Gene3D" id="3.20.20.70">
    <property type="entry name" value="Aldolase class I"/>
    <property type="match status" value="1"/>
</dbReference>
<dbReference type="InterPro" id="IPR018517">
    <property type="entry name" value="tRNA_hU_synthase_CS"/>
</dbReference>